<keyword evidence="1" id="KW-1133">Transmembrane helix</keyword>
<gene>
    <name evidence="2" type="ORF">G5A70_11970</name>
</gene>
<organism evidence="2 3">
    <name type="scientific">Blautia hansenii</name>
    <name type="common">Ruminococcus hansenii</name>
    <dbReference type="NCBI Taxonomy" id="1322"/>
    <lineage>
        <taxon>Bacteria</taxon>
        <taxon>Bacillati</taxon>
        <taxon>Bacillota</taxon>
        <taxon>Clostridia</taxon>
        <taxon>Lachnospirales</taxon>
        <taxon>Lachnospiraceae</taxon>
        <taxon>Blautia</taxon>
    </lineage>
</organism>
<feature type="transmembrane region" description="Helical" evidence="1">
    <location>
        <begin position="9"/>
        <end position="29"/>
    </location>
</feature>
<accession>A0ABX2IDA6</accession>
<keyword evidence="1" id="KW-0812">Transmembrane</keyword>
<sequence>MKYAKGIKYSLSFVALLYILGICFVPFVKPLKYNWTAWLVFGIYLLNLVFLWAIDGKKTTIMDDKEEATKEAKISQELLRDRNKWIV</sequence>
<name>A0ABX2IDA6_BLAHA</name>
<dbReference type="Proteomes" id="UP000822142">
    <property type="component" value="Unassembled WGS sequence"/>
</dbReference>
<feature type="transmembrane region" description="Helical" evidence="1">
    <location>
        <begin position="35"/>
        <end position="54"/>
    </location>
</feature>
<proteinExistence type="predicted"/>
<evidence type="ECO:0000256" key="1">
    <source>
        <dbReference type="SAM" id="Phobius"/>
    </source>
</evidence>
<reference evidence="2 3" key="1">
    <citation type="journal article" date="2020" name="Cell Host Microbe">
        <title>Functional and Genomic Variation between Human-Derived Isolates of Lachnospiraceae Reveals Inter- and Intra-Species Diversity.</title>
        <authorList>
            <person name="Sorbara M.T."/>
            <person name="Littmann E.R."/>
            <person name="Fontana E."/>
            <person name="Moody T.U."/>
            <person name="Kohout C.E."/>
            <person name="Gjonbalaj M."/>
            <person name="Eaton V."/>
            <person name="Seok R."/>
            <person name="Leiner I.M."/>
            <person name="Pamer E.G."/>
        </authorList>
    </citation>
    <scope>NUCLEOTIDE SEQUENCE [LARGE SCALE GENOMIC DNA]</scope>
    <source>
        <strain evidence="2 3">MSK.15.26</strain>
    </source>
</reference>
<evidence type="ECO:0000313" key="3">
    <source>
        <dbReference type="Proteomes" id="UP000822142"/>
    </source>
</evidence>
<dbReference type="EMBL" id="JAAITA010000018">
    <property type="protein sequence ID" value="NSJ86872.1"/>
    <property type="molecule type" value="Genomic_DNA"/>
</dbReference>
<comment type="caution">
    <text evidence="2">The sequence shown here is derived from an EMBL/GenBank/DDBJ whole genome shotgun (WGS) entry which is preliminary data.</text>
</comment>
<dbReference type="RefSeq" id="WP_173749870.1">
    <property type="nucleotide sequence ID" value="NZ_JAAITA010000018.1"/>
</dbReference>
<evidence type="ECO:0000313" key="2">
    <source>
        <dbReference type="EMBL" id="NSJ86872.1"/>
    </source>
</evidence>
<protein>
    <submittedName>
        <fullName evidence="2">Uncharacterized protein</fullName>
    </submittedName>
</protein>
<keyword evidence="1" id="KW-0472">Membrane</keyword>
<keyword evidence="3" id="KW-1185">Reference proteome</keyword>